<evidence type="ECO:0000313" key="3">
    <source>
        <dbReference type="Proteomes" id="UP000064844"/>
    </source>
</evidence>
<dbReference type="KEGG" id="ibu:IB211_02484c"/>
<organism evidence="2 3">
    <name type="scientific">Intestinimonas butyriciproducens</name>
    <dbReference type="NCBI Taxonomy" id="1297617"/>
    <lineage>
        <taxon>Bacteria</taxon>
        <taxon>Bacillati</taxon>
        <taxon>Bacillota</taxon>
        <taxon>Clostridia</taxon>
        <taxon>Eubacteriales</taxon>
        <taxon>Intestinimonas</taxon>
    </lineage>
</organism>
<accession>A0A0S2W6C3</accession>
<dbReference type="RefSeq" id="WP_058118204.1">
    <property type="nucleotide sequence ID" value="NZ_CP011307.1"/>
</dbReference>
<gene>
    <name evidence="2" type="ORF">IB211_02484c</name>
</gene>
<name>A0A0S2W6C3_9FIRM</name>
<protein>
    <submittedName>
        <fullName evidence="2">Uncharacterized protein</fullName>
    </submittedName>
</protein>
<dbReference type="AlphaFoldDB" id="A0A0S2W6C3"/>
<keyword evidence="3" id="KW-1185">Reference proteome</keyword>
<feature type="signal peptide" evidence="1">
    <location>
        <begin position="1"/>
        <end position="22"/>
    </location>
</feature>
<reference evidence="3" key="2">
    <citation type="submission" date="2015-04" db="EMBL/GenBank/DDBJ databases">
        <title>A butyrogenic pathway from the amino acid lysine in a human gut commensal.</title>
        <authorList>
            <person name="de Vos W.M."/>
            <person name="Bui N.T.P."/>
            <person name="Plugge C.M."/>
            <person name="Ritari J."/>
        </authorList>
    </citation>
    <scope>NUCLEOTIDE SEQUENCE [LARGE SCALE GENOMIC DNA]</scope>
    <source>
        <strain evidence="3">AF211</strain>
    </source>
</reference>
<dbReference type="STRING" id="1297617.IB211_02484c"/>
<reference evidence="2 3" key="1">
    <citation type="journal article" date="2015" name="Nat. Commun.">
        <title>Production of butyrate from lysine and the Amadori product fructoselysine by a human gut commensal.</title>
        <authorList>
            <person name="Bui T.P."/>
            <person name="Ritari J."/>
            <person name="Boeren S."/>
            <person name="de Waard P."/>
            <person name="Plugge C.M."/>
            <person name="de Vos W.M."/>
        </authorList>
    </citation>
    <scope>NUCLEOTIDE SEQUENCE [LARGE SCALE GENOMIC DNA]</scope>
    <source>
        <strain evidence="2 3">AF211</strain>
    </source>
</reference>
<evidence type="ECO:0000256" key="1">
    <source>
        <dbReference type="SAM" id="SignalP"/>
    </source>
</evidence>
<sequence>MKRKKPYLLAGLVLLLFLLCTACGNTEGQIAPQDDPNEGLGGGLSEDTVNDFSGFEGIWLGEADNDYDSMEFDAEGNWTLYLSGEVVDDGYLRYEPEWEAIYAYSSSDDSGSLITMEEGQLYSAAYGYFNYGEGMEYLWYEDGGHLTEDDEPDPSEDEVPDWNGRLDGDPDSYWSWDSDLCQRNVSEFKGIWYYDGDLSAETYIVIDGNGNWSYYQRAPGAEPAEMDCGVFTYSMDEVSTYYADSTMYDGVSYRVFEVDEDSLVWGDEGVYYLME</sequence>
<feature type="chain" id="PRO_5038478184" evidence="1">
    <location>
        <begin position="23"/>
        <end position="275"/>
    </location>
</feature>
<keyword evidence="1" id="KW-0732">Signal</keyword>
<evidence type="ECO:0000313" key="2">
    <source>
        <dbReference type="EMBL" id="ALP94875.1"/>
    </source>
</evidence>
<proteinExistence type="predicted"/>
<dbReference type="Proteomes" id="UP000064844">
    <property type="component" value="Chromosome"/>
</dbReference>
<dbReference type="EMBL" id="CP011307">
    <property type="protein sequence ID" value="ALP94875.1"/>
    <property type="molecule type" value="Genomic_DNA"/>
</dbReference>